<dbReference type="KEGG" id="cbei:LF65_06345"/>
<dbReference type="InterPro" id="IPR046271">
    <property type="entry name" value="DUF6304"/>
</dbReference>
<sequence length="225" mass="27042">MGYEKNKLGRDIKYYMVKVKYSAIYTDNFGCEQAELYFLKGGLQFNIRDCVFYDDHFDFDFYTKRPDEHKQLFYLKDDELIEYVMDVRIPLIMTYDDEECVRESILCIKRQRNSYNNMLSLDLDGKSYTVEGYNLQELLYKMKKKLPKEYTMESDFSCMLGVYSIEANKEDDFYCFRNFEEEDDESVSSESFCLESSDFRSRDAFNGLKKYPITYIFNEYCLSKI</sequence>
<evidence type="ECO:0000313" key="2">
    <source>
        <dbReference type="Proteomes" id="UP000031866"/>
    </source>
</evidence>
<dbReference type="OrthoDB" id="1907053at2"/>
<organism evidence="1 2">
    <name type="scientific">Clostridium beijerinckii</name>
    <name type="common">Clostridium MP</name>
    <dbReference type="NCBI Taxonomy" id="1520"/>
    <lineage>
        <taxon>Bacteria</taxon>
        <taxon>Bacillati</taxon>
        <taxon>Bacillota</taxon>
        <taxon>Clostridia</taxon>
        <taxon>Eubacteriales</taxon>
        <taxon>Clostridiaceae</taxon>
        <taxon>Clostridium</taxon>
    </lineage>
</organism>
<dbReference type="AlphaFoldDB" id="A0A140DMD6"/>
<name>A0A140DMD6_CLOBE</name>
<dbReference type="EMBL" id="CP010086">
    <property type="protein sequence ID" value="AMK50413.1"/>
    <property type="molecule type" value="Genomic_DNA"/>
</dbReference>
<protein>
    <submittedName>
        <fullName evidence="1">Uncharacterized protein</fullName>
    </submittedName>
</protein>
<accession>A0A140DMD6</accession>
<dbReference type="Proteomes" id="UP000031866">
    <property type="component" value="Chromosome"/>
</dbReference>
<dbReference type="Pfam" id="PF19822">
    <property type="entry name" value="DUF6304"/>
    <property type="match status" value="1"/>
</dbReference>
<gene>
    <name evidence="1" type="ORF">LF65_06345</name>
</gene>
<reference evidence="2" key="1">
    <citation type="submission" date="2014-12" db="EMBL/GenBank/DDBJ databases">
        <title>Genome sequence of Clostridium beijerinckii strain 59B.</title>
        <authorList>
            <person name="Little G.T."/>
            <person name="Minton N.P."/>
        </authorList>
    </citation>
    <scope>NUCLEOTIDE SEQUENCE [LARGE SCALE GENOMIC DNA]</scope>
    <source>
        <strain evidence="2">59B</strain>
    </source>
</reference>
<proteinExistence type="predicted"/>
<evidence type="ECO:0000313" key="1">
    <source>
        <dbReference type="EMBL" id="AMK50413.1"/>
    </source>
</evidence>